<sequence length="429" mass="45587">MHDAPAGDVPAGASPVDARSAGGQPAAGDYPTSIASPPKDPDTVGLILTGGGARAAYQVGVLKAVVQILQERPGGLTHNPFPVICGTSAGAINASALACGADDIAATVDRMLQVWEHFHAEQVYRADALGVMRTGARWLSMLSFGWMLARLGRLKPRSLLDNRPLGDLLTRMLDFPALADNLRHGAVQALAISASSYTTGQHITFYQSAYEIEPWRRTQRLACRTTLTVDHLLASSAIPFVFPAHRVPVFGTAEWCGDGSMRQLAPISPAIHLGANKVLVIGAGRMHEPARAAPVPNAYPSVAQIAGHALSNIFLDSLAVDVERLERINQTLALLPADRRTGSDLRPVKVLVIAPSQRLDDIASRHTASLPPSIRGLLGGIGVSSRTGDPRGAALASYLLFEPGYTRELIALGFGDTLSRRSDVIDFFD</sequence>
<proteinExistence type="predicted"/>
<dbReference type="InterPro" id="IPR050301">
    <property type="entry name" value="NTE"/>
</dbReference>
<dbReference type="PANTHER" id="PTHR14226">
    <property type="entry name" value="NEUROPATHY TARGET ESTERASE/SWISS CHEESE D.MELANOGASTER"/>
    <property type="match status" value="1"/>
</dbReference>
<evidence type="ECO:0000256" key="4">
    <source>
        <dbReference type="PROSITE-ProRule" id="PRU01161"/>
    </source>
</evidence>
<reference evidence="7 8" key="1">
    <citation type="submission" date="2020-07" db="EMBL/GenBank/DDBJ databases">
        <title>Genomic Encyclopedia of Type Strains, Phase IV (KMG-V): Genome sequencing to study the core and pangenomes of soil and plant-associated prokaryotes.</title>
        <authorList>
            <person name="Whitman W."/>
        </authorList>
    </citation>
    <scope>NUCLEOTIDE SEQUENCE [LARGE SCALE GENOMIC DNA]</scope>
    <source>
        <strain evidence="7 8">SAS40</strain>
    </source>
</reference>
<evidence type="ECO:0000256" key="2">
    <source>
        <dbReference type="ARBA" id="ARBA00022963"/>
    </source>
</evidence>
<gene>
    <name evidence="7" type="ORF">FHW18_004311</name>
</gene>
<keyword evidence="3 4" id="KW-0443">Lipid metabolism</keyword>
<organism evidence="7 8">
    <name type="scientific">Pigmentiphaga litoralis</name>
    <dbReference type="NCBI Taxonomy" id="516702"/>
    <lineage>
        <taxon>Bacteria</taxon>
        <taxon>Pseudomonadati</taxon>
        <taxon>Pseudomonadota</taxon>
        <taxon>Betaproteobacteria</taxon>
        <taxon>Burkholderiales</taxon>
        <taxon>Alcaligenaceae</taxon>
        <taxon>Pigmentiphaga</taxon>
    </lineage>
</organism>
<feature type="region of interest" description="Disordered" evidence="5">
    <location>
        <begin position="1"/>
        <end position="38"/>
    </location>
</feature>
<comment type="caution">
    <text evidence="4">Lacks conserved residue(s) required for the propagation of feature annotation.</text>
</comment>
<dbReference type="InterPro" id="IPR016035">
    <property type="entry name" value="Acyl_Trfase/lysoPLipase"/>
</dbReference>
<dbReference type="Gene3D" id="3.40.1090.10">
    <property type="entry name" value="Cytosolic phospholipase A2 catalytic domain"/>
    <property type="match status" value="1"/>
</dbReference>
<feature type="domain" description="PNPLA" evidence="6">
    <location>
        <begin position="46"/>
        <end position="271"/>
    </location>
</feature>
<dbReference type="PANTHER" id="PTHR14226:SF57">
    <property type="entry name" value="BLR7027 PROTEIN"/>
    <property type="match status" value="1"/>
</dbReference>
<dbReference type="GO" id="GO:0016787">
    <property type="term" value="F:hydrolase activity"/>
    <property type="evidence" value="ECO:0007669"/>
    <property type="project" value="UniProtKB-UniRule"/>
</dbReference>
<keyword evidence="8" id="KW-1185">Reference proteome</keyword>
<accession>A0A7Y9LMI6</accession>
<comment type="caution">
    <text evidence="7">The sequence shown here is derived from an EMBL/GenBank/DDBJ whole genome shotgun (WGS) entry which is preliminary data.</text>
</comment>
<evidence type="ECO:0000256" key="3">
    <source>
        <dbReference type="ARBA" id="ARBA00023098"/>
    </source>
</evidence>
<dbReference type="EMBL" id="JACBYR010000002">
    <property type="protein sequence ID" value="NYE85004.1"/>
    <property type="molecule type" value="Genomic_DNA"/>
</dbReference>
<dbReference type="PROSITE" id="PS51635">
    <property type="entry name" value="PNPLA"/>
    <property type="match status" value="1"/>
</dbReference>
<dbReference type="GO" id="GO:0016042">
    <property type="term" value="P:lipid catabolic process"/>
    <property type="evidence" value="ECO:0007669"/>
    <property type="project" value="UniProtKB-UniRule"/>
</dbReference>
<dbReference type="Proteomes" id="UP000542125">
    <property type="component" value="Unassembled WGS sequence"/>
</dbReference>
<dbReference type="Pfam" id="PF01734">
    <property type="entry name" value="Patatin"/>
    <property type="match status" value="1"/>
</dbReference>
<evidence type="ECO:0000259" key="6">
    <source>
        <dbReference type="PROSITE" id="PS51635"/>
    </source>
</evidence>
<feature type="active site" description="Proton acceptor" evidence="4">
    <location>
        <position position="258"/>
    </location>
</feature>
<keyword evidence="1 4" id="KW-0378">Hydrolase</keyword>
<dbReference type="AlphaFoldDB" id="A0A7Y9LMI6"/>
<feature type="short sequence motif" description="GXSXG" evidence="4">
    <location>
        <begin position="86"/>
        <end position="90"/>
    </location>
</feature>
<name>A0A7Y9LMI6_9BURK</name>
<evidence type="ECO:0000313" key="7">
    <source>
        <dbReference type="EMBL" id="NYE85004.1"/>
    </source>
</evidence>
<feature type="active site" description="Nucleophile" evidence="4">
    <location>
        <position position="88"/>
    </location>
</feature>
<protein>
    <submittedName>
        <fullName evidence="7">NTE family protein</fullName>
    </submittedName>
</protein>
<dbReference type="SUPFAM" id="SSF52151">
    <property type="entry name" value="FabD/lysophospholipase-like"/>
    <property type="match status" value="1"/>
</dbReference>
<evidence type="ECO:0000256" key="5">
    <source>
        <dbReference type="SAM" id="MobiDB-lite"/>
    </source>
</evidence>
<dbReference type="InterPro" id="IPR002641">
    <property type="entry name" value="PNPLA_dom"/>
</dbReference>
<keyword evidence="2 4" id="KW-0442">Lipid degradation</keyword>
<evidence type="ECO:0000313" key="8">
    <source>
        <dbReference type="Proteomes" id="UP000542125"/>
    </source>
</evidence>
<evidence type="ECO:0000256" key="1">
    <source>
        <dbReference type="ARBA" id="ARBA00022801"/>
    </source>
</evidence>